<dbReference type="Proteomes" id="UP001334732">
    <property type="component" value="Chromosome"/>
</dbReference>
<reference evidence="4 5" key="1">
    <citation type="submission" date="2023-12" db="EMBL/GenBank/DDBJ databases">
        <title>Thiobacillus sedimentum sp. nov., a chemolithoautotrophic sulfur-oxidizing bacterium isolated from freshwater sediment.</title>
        <authorList>
            <person name="Luo J."/>
            <person name="Dai C."/>
        </authorList>
    </citation>
    <scope>NUCLEOTIDE SEQUENCE [LARGE SCALE GENOMIC DNA]</scope>
    <source>
        <strain evidence="4 5">SCUT-2</strain>
    </source>
</reference>
<dbReference type="RefSeq" id="WP_324779291.1">
    <property type="nucleotide sequence ID" value="NZ_CP141769.1"/>
</dbReference>
<evidence type="ECO:0000256" key="2">
    <source>
        <dbReference type="SAM" id="SignalP"/>
    </source>
</evidence>
<evidence type="ECO:0000256" key="1">
    <source>
        <dbReference type="SAM" id="MobiDB-lite"/>
    </source>
</evidence>
<evidence type="ECO:0000313" key="5">
    <source>
        <dbReference type="Proteomes" id="UP001334732"/>
    </source>
</evidence>
<feature type="region of interest" description="Disordered" evidence="1">
    <location>
        <begin position="113"/>
        <end position="135"/>
    </location>
</feature>
<accession>A0ABZ1CHA0</accession>
<evidence type="ECO:0000259" key="3">
    <source>
        <dbReference type="Pfam" id="PF13511"/>
    </source>
</evidence>
<gene>
    <name evidence="4" type="ORF">VA613_12220</name>
</gene>
<protein>
    <submittedName>
        <fullName evidence="4">DUF4124 domain-containing protein</fullName>
    </submittedName>
</protein>
<sequence>MSRARALLLVAFAWQAGHAAPLYKWLDGSGHVTYSSLPPPPGTVAKEMRVPPPPRAEDARQAAEQAKKADALVRELEARRREQEAEEARLRALRLPPAPVVIEKPVYVPQPVYYPPVRVRPHPRHPDKPPVRRPR</sequence>
<keyword evidence="5" id="KW-1185">Reference proteome</keyword>
<feature type="domain" description="DUF4124" evidence="3">
    <location>
        <begin position="9"/>
        <end position="62"/>
    </location>
</feature>
<evidence type="ECO:0000313" key="4">
    <source>
        <dbReference type="EMBL" id="WRS38759.1"/>
    </source>
</evidence>
<dbReference type="EMBL" id="CP141769">
    <property type="protein sequence ID" value="WRS38759.1"/>
    <property type="molecule type" value="Genomic_DNA"/>
</dbReference>
<dbReference type="InterPro" id="IPR025392">
    <property type="entry name" value="DUF4124"/>
</dbReference>
<name>A0ABZ1CHA0_9PROT</name>
<feature type="compositionally biased region" description="Basic and acidic residues" evidence="1">
    <location>
        <begin position="55"/>
        <end position="69"/>
    </location>
</feature>
<dbReference type="Pfam" id="PF13511">
    <property type="entry name" value="DUF4124"/>
    <property type="match status" value="1"/>
</dbReference>
<proteinExistence type="predicted"/>
<feature type="chain" id="PRO_5046370453" evidence="2">
    <location>
        <begin position="20"/>
        <end position="135"/>
    </location>
</feature>
<feature type="region of interest" description="Disordered" evidence="1">
    <location>
        <begin position="37"/>
        <end position="69"/>
    </location>
</feature>
<keyword evidence="2" id="KW-0732">Signal</keyword>
<feature type="signal peptide" evidence="2">
    <location>
        <begin position="1"/>
        <end position="19"/>
    </location>
</feature>
<feature type="compositionally biased region" description="Basic and acidic residues" evidence="1">
    <location>
        <begin position="124"/>
        <end position="135"/>
    </location>
</feature>
<organism evidence="4 5">
    <name type="scientific">Thiobacillus sedimenti</name>
    <dbReference type="NCBI Taxonomy" id="3110231"/>
    <lineage>
        <taxon>Bacteria</taxon>
        <taxon>Pseudomonadati</taxon>
        <taxon>Pseudomonadota</taxon>
        <taxon>Betaproteobacteria</taxon>
        <taxon>Nitrosomonadales</taxon>
        <taxon>Thiobacillaceae</taxon>
        <taxon>Thiobacillus</taxon>
    </lineage>
</organism>